<evidence type="ECO:0000313" key="4">
    <source>
        <dbReference type="EMBL" id="GAA95918.1"/>
    </source>
</evidence>
<feature type="domain" description="Glycosyl transferase CAP10" evidence="3">
    <location>
        <begin position="295"/>
        <end position="534"/>
    </location>
</feature>
<dbReference type="EMBL" id="BABT02000068">
    <property type="protein sequence ID" value="GAA95918.1"/>
    <property type="molecule type" value="Genomic_DNA"/>
</dbReference>
<accession>G7DZA8</accession>
<feature type="compositionally biased region" description="Basic and acidic residues" evidence="1">
    <location>
        <begin position="1"/>
        <end position="10"/>
    </location>
</feature>
<evidence type="ECO:0000313" key="5">
    <source>
        <dbReference type="Proteomes" id="UP000009131"/>
    </source>
</evidence>
<organism evidence="4 5">
    <name type="scientific">Mixia osmundae (strain CBS 9802 / IAM 14324 / JCM 22182 / KY 12970)</name>
    <dbReference type="NCBI Taxonomy" id="764103"/>
    <lineage>
        <taxon>Eukaryota</taxon>
        <taxon>Fungi</taxon>
        <taxon>Dikarya</taxon>
        <taxon>Basidiomycota</taxon>
        <taxon>Pucciniomycotina</taxon>
        <taxon>Mixiomycetes</taxon>
        <taxon>Mixiales</taxon>
        <taxon>Mixiaceae</taxon>
        <taxon>Mixia</taxon>
    </lineage>
</organism>
<keyword evidence="2" id="KW-0812">Transmembrane</keyword>
<gene>
    <name evidence="4" type="primary">Mo02576</name>
    <name evidence="4" type="ORF">E5Q_02576</name>
</gene>
<keyword evidence="5" id="KW-1185">Reference proteome</keyword>
<reference evidence="4 5" key="2">
    <citation type="journal article" date="2012" name="Open Biol.">
        <title>Characteristics of nucleosomes and linker DNA regions on the genome of the basidiomycete Mixia osmundae revealed by mono- and dinucleosome mapping.</title>
        <authorList>
            <person name="Nishida H."/>
            <person name="Kondo S."/>
            <person name="Matsumoto T."/>
            <person name="Suzuki Y."/>
            <person name="Yoshikawa H."/>
            <person name="Taylor T.D."/>
            <person name="Sugiyama J."/>
        </authorList>
    </citation>
    <scope>NUCLEOTIDE SEQUENCE [LARGE SCALE GENOMIC DNA]</scope>
    <source>
        <strain evidence="5">CBS 9802 / IAM 14324 / JCM 22182 / KY 12970</strain>
    </source>
</reference>
<evidence type="ECO:0000259" key="3">
    <source>
        <dbReference type="SMART" id="SM00672"/>
    </source>
</evidence>
<sequence length="558" mass="63345">MTLPTLHEEYEGPSPSSGPQSKLLEDWLPLGAVQQRNRLQDIISRKPYHAVALLGSGSILALIWLRALLMTSNDSSSVMLGAHEVPIQMDGLLIQDDSAMFNPYRFTPDEAYEDSKDIVIDPFKCRALPKYTSHLTACANSGLDLTEREVAYRGKQYKTRTLAAIPGVQLANDSLDESRLARVALKDPYASRDLPDEKISEILYDLSTDRHLTDTQCAAIFPGLFEELDRAASYWRERGGIHMRDLDKGMPQANVHVIIKRNRLYLKEPYRIGPNSRTRATLAAINDAIVTAVEPIPDVEFILTVEDMVLDKGTVDQSAMLALGRKKSQPNLWLMPDYGFYAWPEPAIGAFLDVQDQTLAFESRQTWQDKFGKLFWRGALLNQLRTDMALDMTDYDWAAIQAIDWKHPDNVLSPAEHCKYKYLLHVEGIAYSGRLKYLLQCRSVTVIHDLEHIQHFHVLFNSNTSSPDQNIIMTPAPKFDHLPAVMSRLVANDAYAERIANQSFAYWRKMLSPASTDCYWRRLWRTYADVQSFKPELTAASVPYASFKLTGTLKWNPN</sequence>
<dbReference type="OrthoDB" id="202415at2759"/>
<keyword evidence="2" id="KW-1133">Transmembrane helix</keyword>
<dbReference type="SMART" id="SM00672">
    <property type="entry name" value="CAP10"/>
    <property type="match status" value="1"/>
</dbReference>
<proteinExistence type="predicted"/>
<dbReference type="PANTHER" id="PTHR12203:SF107">
    <property type="entry name" value="GLYCOSYL TRANSFERASE CAP10 DOMAIN-CONTAINING PROTEIN"/>
    <property type="match status" value="1"/>
</dbReference>
<name>G7DZA8_MIXOS</name>
<reference evidence="4 5" key="1">
    <citation type="journal article" date="2011" name="J. Gen. Appl. Microbiol.">
        <title>Draft genome sequencing of the enigmatic basidiomycete Mixia osmundae.</title>
        <authorList>
            <person name="Nishida H."/>
            <person name="Nagatsuka Y."/>
            <person name="Sugiyama J."/>
        </authorList>
    </citation>
    <scope>NUCLEOTIDE SEQUENCE [LARGE SCALE GENOMIC DNA]</scope>
    <source>
        <strain evidence="5">CBS 9802 / IAM 14324 / JCM 22182 / KY 12970</strain>
    </source>
</reference>
<feature type="region of interest" description="Disordered" evidence="1">
    <location>
        <begin position="1"/>
        <end position="21"/>
    </location>
</feature>
<dbReference type="InParanoid" id="G7DZA8"/>
<dbReference type="InterPro" id="IPR051091">
    <property type="entry name" value="O-Glucosyltr/Glycosyltrsf_90"/>
</dbReference>
<dbReference type="Proteomes" id="UP000009131">
    <property type="component" value="Unassembled WGS sequence"/>
</dbReference>
<dbReference type="PANTHER" id="PTHR12203">
    <property type="entry name" value="KDEL LYS-ASP-GLU-LEU CONTAINING - RELATED"/>
    <property type="match status" value="1"/>
</dbReference>
<evidence type="ECO:0000256" key="2">
    <source>
        <dbReference type="SAM" id="Phobius"/>
    </source>
</evidence>
<dbReference type="eggNOG" id="KOG2458">
    <property type="taxonomic scope" value="Eukaryota"/>
</dbReference>
<protein>
    <recommendedName>
        <fullName evidence="3">Glycosyl transferase CAP10 domain-containing protein</fullName>
    </recommendedName>
</protein>
<feature type="transmembrane region" description="Helical" evidence="2">
    <location>
        <begin position="48"/>
        <end position="69"/>
    </location>
</feature>
<dbReference type="InterPro" id="IPR006598">
    <property type="entry name" value="CAP10"/>
</dbReference>
<dbReference type="Pfam" id="PF05686">
    <property type="entry name" value="Glyco_transf_90"/>
    <property type="match status" value="1"/>
</dbReference>
<keyword evidence="2" id="KW-0472">Membrane</keyword>
<dbReference type="HOGENOM" id="CLU_488407_0_0_1"/>
<comment type="caution">
    <text evidence="4">The sequence shown here is derived from an EMBL/GenBank/DDBJ whole genome shotgun (WGS) entry which is preliminary data.</text>
</comment>
<evidence type="ECO:0000256" key="1">
    <source>
        <dbReference type="SAM" id="MobiDB-lite"/>
    </source>
</evidence>
<dbReference type="AlphaFoldDB" id="G7DZA8"/>